<dbReference type="SUPFAM" id="SSF46785">
    <property type="entry name" value="Winged helix' DNA-binding domain"/>
    <property type="match status" value="1"/>
</dbReference>
<dbReference type="GO" id="GO:0003700">
    <property type="term" value="F:DNA-binding transcription factor activity"/>
    <property type="evidence" value="ECO:0007669"/>
    <property type="project" value="InterPro"/>
</dbReference>
<dbReference type="InterPro" id="IPR000524">
    <property type="entry name" value="Tscrpt_reg_HTH_GntR"/>
</dbReference>
<gene>
    <name evidence="5" type="ORF">IAC47_05635</name>
</gene>
<dbReference type="Pfam" id="PF00392">
    <property type="entry name" value="GntR"/>
    <property type="match status" value="1"/>
</dbReference>
<accession>A0A9D1RH23</accession>
<dbReference type="Gene3D" id="1.10.10.10">
    <property type="entry name" value="Winged helix-like DNA-binding domain superfamily/Winged helix DNA-binding domain"/>
    <property type="match status" value="1"/>
</dbReference>
<dbReference type="AlphaFoldDB" id="A0A9D1RH23"/>
<dbReference type="EMBL" id="DXGG01000177">
    <property type="protein sequence ID" value="HIW87739.1"/>
    <property type="molecule type" value="Genomic_DNA"/>
</dbReference>
<evidence type="ECO:0000256" key="1">
    <source>
        <dbReference type="ARBA" id="ARBA00023015"/>
    </source>
</evidence>
<sequence>MIIKTQNAIFQQLALKLCDDILEGRYETNARIPSVRDLAADCEVNPNTVVKSYEWLAGNGIIYNKRGLGYFVSEDAVERIVDLRKKQFLESYLPILFRAMSQLKISMEQITELYKEYNERQK</sequence>
<evidence type="ECO:0000259" key="4">
    <source>
        <dbReference type="PROSITE" id="PS50949"/>
    </source>
</evidence>
<dbReference type="PANTHER" id="PTHR38445">
    <property type="entry name" value="HTH-TYPE TRANSCRIPTIONAL REPRESSOR YTRA"/>
    <property type="match status" value="1"/>
</dbReference>
<dbReference type="PROSITE" id="PS50949">
    <property type="entry name" value="HTH_GNTR"/>
    <property type="match status" value="1"/>
</dbReference>
<name>A0A9D1RH23_9BACT</name>
<evidence type="ECO:0000256" key="2">
    <source>
        <dbReference type="ARBA" id="ARBA00023125"/>
    </source>
</evidence>
<reference evidence="5" key="2">
    <citation type="submission" date="2021-04" db="EMBL/GenBank/DDBJ databases">
        <authorList>
            <person name="Gilroy R."/>
        </authorList>
    </citation>
    <scope>NUCLEOTIDE SEQUENCE</scope>
    <source>
        <strain evidence="5">Gambia16-930</strain>
    </source>
</reference>
<keyword evidence="3" id="KW-0804">Transcription</keyword>
<dbReference type="Gene3D" id="1.10.287.100">
    <property type="match status" value="1"/>
</dbReference>
<dbReference type="GO" id="GO:0003677">
    <property type="term" value="F:DNA binding"/>
    <property type="evidence" value="ECO:0007669"/>
    <property type="project" value="UniProtKB-KW"/>
</dbReference>
<dbReference type="InterPro" id="IPR036388">
    <property type="entry name" value="WH-like_DNA-bd_sf"/>
</dbReference>
<dbReference type="SMART" id="SM00345">
    <property type="entry name" value="HTH_GNTR"/>
    <property type="match status" value="1"/>
</dbReference>
<evidence type="ECO:0000313" key="6">
    <source>
        <dbReference type="Proteomes" id="UP000824267"/>
    </source>
</evidence>
<keyword evidence="2" id="KW-0238">DNA-binding</keyword>
<organism evidence="5 6">
    <name type="scientific">Candidatus Onthomorpha intestinigallinarum</name>
    <dbReference type="NCBI Taxonomy" id="2840880"/>
    <lineage>
        <taxon>Bacteria</taxon>
        <taxon>Pseudomonadati</taxon>
        <taxon>Bacteroidota</taxon>
        <taxon>Bacteroidia</taxon>
        <taxon>Bacteroidales</taxon>
        <taxon>Candidatus Onthomorpha</taxon>
    </lineage>
</organism>
<keyword evidence="1" id="KW-0805">Transcription regulation</keyword>
<dbReference type="CDD" id="cd07377">
    <property type="entry name" value="WHTH_GntR"/>
    <property type="match status" value="1"/>
</dbReference>
<reference evidence="5" key="1">
    <citation type="journal article" date="2021" name="PeerJ">
        <title>Extensive microbial diversity within the chicken gut microbiome revealed by metagenomics and culture.</title>
        <authorList>
            <person name="Gilroy R."/>
            <person name="Ravi A."/>
            <person name="Getino M."/>
            <person name="Pursley I."/>
            <person name="Horton D.L."/>
            <person name="Alikhan N.F."/>
            <person name="Baker D."/>
            <person name="Gharbi K."/>
            <person name="Hall N."/>
            <person name="Watson M."/>
            <person name="Adriaenssens E.M."/>
            <person name="Foster-Nyarko E."/>
            <person name="Jarju S."/>
            <person name="Secka A."/>
            <person name="Antonio M."/>
            <person name="Oren A."/>
            <person name="Chaudhuri R.R."/>
            <person name="La Ragione R."/>
            <person name="Hildebrand F."/>
            <person name="Pallen M.J."/>
        </authorList>
    </citation>
    <scope>NUCLEOTIDE SEQUENCE</scope>
    <source>
        <strain evidence="5">Gambia16-930</strain>
    </source>
</reference>
<feature type="domain" description="HTH gntR-type" evidence="4">
    <location>
        <begin position="7"/>
        <end position="75"/>
    </location>
</feature>
<dbReference type="InterPro" id="IPR036390">
    <property type="entry name" value="WH_DNA-bd_sf"/>
</dbReference>
<evidence type="ECO:0000256" key="3">
    <source>
        <dbReference type="ARBA" id="ARBA00023163"/>
    </source>
</evidence>
<protein>
    <submittedName>
        <fullName evidence="5">GntR family transcriptional regulator</fullName>
    </submittedName>
</protein>
<evidence type="ECO:0000313" key="5">
    <source>
        <dbReference type="EMBL" id="HIW87739.1"/>
    </source>
</evidence>
<proteinExistence type="predicted"/>
<dbReference type="PANTHER" id="PTHR38445:SF10">
    <property type="entry name" value="GNTR-FAMILY TRANSCRIPTIONAL REGULATOR"/>
    <property type="match status" value="1"/>
</dbReference>
<dbReference type="Proteomes" id="UP000824267">
    <property type="component" value="Unassembled WGS sequence"/>
</dbReference>
<comment type="caution">
    <text evidence="5">The sequence shown here is derived from an EMBL/GenBank/DDBJ whole genome shotgun (WGS) entry which is preliminary data.</text>
</comment>